<dbReference type="InterPro" id="IPR000158">
    <property type="entry name" value="Cell_div_FtsZ"/>
</dbReference>
<evidence type="ECO:0000256" key="2">
    <source>
        <dbReference type="ARBA" id="ARBA00022741"/>
    </source>
</evidence>
<dbReference type="RefSeq" id="WP_264432622.1">
    <property type="nucleotide sequence ID" value="NZ_CP081495.1"/>
</dbReference>
<dbReference type="HAMAP" id="MF_00909">
    <property type="entry name" value="FtsZ"/>
    <property type="match status" value="1"/>
</dbReference>
<dbReference type="Proteomes" id="UP001163328">
    <property type="component" value="Chromosome"/>
</dbReference>
<comment type="function">
    <text evidence="4 6">Essential cell division protein that forms a contractile ring structure (Z ring) at the future cell division site. The regulation of the ring assembly controls the timing and the location of cell division. One of the functions of the FtsZ ring is to recruit other cell division proteins to the septum to produce a new cell wall between the dividing cells. Binds GTP and shows GTPase activity.</text>
</comment>
<sequence length="610" mass="66164">MENNSGLGTKLAFDMERGQSNVIKVIGVGGGGSNAINYMFNQSIKGVDFIICNTDSQALENSPVPTKIQLGVNLTEGLGAGANPEIGSLAAQESIEEIDRVLDKNTKMVFITAGMGGGTGTGAAPVIAELAKNKDILTVGIVTIPFQFEGKIRHEQALLGVERLRKHVDSLIVINNNKLREVYGNLGFKAGYAKSDEVLTTASRGIAEVISQHYTMNIDLRDAKTVLSNSGTAIMGSATASGENRAKDAVVAALDSPLLNENRITGAKNVLLLIVCGTEMEDEITIDEIGEINDYIQNESGHNANIIMGVGNDEKLGNSVSVTVIATGFNFEQQSELINKDNVIKHMLGAEQSVTQELNLTPGVKSVSSNSSLTNAVVQNNLDKAFDVPAVKPVPEKRIVHVLDADLEKPQAQVTEPIANVVPEAPVVNELDSFFDIVAPENLDFPVSKPTPQIEIKTVQSAPHPIKPIEVVKPNLFEQKLSAPSQPNQPENNLNFELKQQPSANTSSLFLLNETIQVSDEVAPAEPQIDPNFEVEPKLETKQEDVVKHILNYDYLEQESALTNAKPVVKAETKLEDKEEDPDLQMTVRVEKSVPQGEKFLRNPRKRRFT</sequence>
<evidence type="ECO:0000256" key="4">
    <source>
        <dbReference type="HAMAP-Rule" id="MF_00909"/>
    </source>
</evidence>
<reference evidence="9" key="1">
    <citation type="submission" date="2021-08" db="EMBL/GenBank/DDBJ databases">
        <title>Flavobacterium sp. strain CC-SYL302.</title>
        <authorList>
            <person name="Lin S.-Y."/>
            <person name="Lee T.-H."/>
            <person name="Young C.-C."/>
        </authorList>
    </citation>
    <scope>NUCLEOTIDE SEQUENCE</scope>
    <source>
        <strain evidence="9">CC-SYL302</strain>
    </source>
</reference>
<dbReference type="SUPFAM" id="SSF55307">
    <property type="entry name" value="Tubulin C-terminal domain-like"/>
    <property type="match status" value="1"/>
</dbReference>
<dbReference type="Gene3D" id="3.40.50.1440">
    <property type="entry name" value="Tubulin/FtsZ, GTPase domain"/>
    <property type="match status" value="1"/>
</dbReference>
<keyword evidence="3 4" id="KW-0342">GTP-binding</keyword>
<gene>
    <name evidence="4 9" type="primary">ftsZ</name>
    <name evidence="9" type="ORF">K5I29_08880</name>
</gene>
<dbReference type="SMART" id="SM00864">
    <property type="entry name" value="Tubulin"/>
    <property type="match status" value="1"/>
</dbReference>
<dbReference type="InterPro" id="IPR018316">
    <property type="entry name" value="Tubulin/FtsZ_2-layer-sand-dom"/>
</dbReference>
<dbReference type="SUPFAM" id="SSF52490">
    <property type="entry name" value="Tubulin nucleotide-binding domain-like"/>
    <property type="match status" value="1"/>
</dbReference>
<keyword evidence="2 4" id="KW-0547">Nucleotide-binding</keyword>
<dbReference type="InterPro" id="IPR024757">
    <property type="entry name" value="FtsZ_C"/>
</dbReference>
<feature type="binding site" evidence="4">
    <location>
        <position position="153"/>
    </location>
    <ligand>
        <name>GTP</name>
        <dbReference type="ChEBI" id="CHEBI:37565"/>
    </ligand>
</feature>
<evidence type="ECO:0000256" key="1">
    <source>
        <dbReference type="ARBA" id="ARBA00009690"/>
    </source>
</evidence>
<keyword evidence="4 6" id="KW-0132">Cell division</keyword>
<dbReference type="InterPro" id="IPR003008">
    <property type="entry name" value="Tubulin_FtsZ_GTPase"/>
</dbReference>
<dbReference type="CDD" id="cd02201">
    <property type="entry name" value="FtsZ_type1"/>
    <property type="match status" value="1"/>
</dbReference>
<dbReference type="InterPro" id="IPR045061">
    <property type="entry name" value="FtsZ/CetZ"/>
</dbReference>
<evidence type="ECO:0000256" key="6">
    <source>
        <dbReference type="RuleBase" id="RU000631"/>
    </source>
</evidence>
<comment type="subcellular location">
    <subcellularLocation>
        <location evidence="4">Cytoplasm</location>
    </subcellularLocation>
    <text evidence="4">Assembles at midcell at the inner surface of the cytoplasmic membrane.</text>
</comment>
<dbReference type="InterPro" id="IPR037103">
    <property type="entry name" value="Tubulin/FtsZ-like_C"/>
</dbReference>
<feature type="domain" description="Tubulin/FtsZ 2-layer sandwich" evidence="8">
    <location>
        <begin position="216"/>
        <end position="338"/>
    </location>
</feature>
<dbReference type="SMART" id="SM00865">
    <property type="entry name" value="Tubulin_C"/>
    <property type="match status" value="1"/>
</dbReference>
<organism evidence="9 10">
    <name type="scientific">Flavobacterium agricola</name>
    <dbReference type="NCBI Taxonomy" id="2870839"/>
    <lineage>
        <taxon>Bacteria</taxon>
        <taxon>Pseudomonadati</taxon>
        <taxon>Bacteroidota</taxon>
        <taxon>Flavobacteriia</taxon>
        <taxon>Flavobacteriales</taxon>
        <taxon>Flavobacteriaceae</taxon>
        <taxon>Flavobacterium</taxon>
    </lineage>
</organism>
<evidence type="ECO:0000256" key="3">
    <source>
        <dbReference type="ARBA" id="ARBA00023134"/>
    </source>
</evidence>
<keyword evidence="4" id="KW-0963">Cytoplasm</keyword>
<name>A0ABY6LWE2_9FLAO</name>
<dbReference type="PANTHER" id="PTHR30314:SF3">
    <property type="entry name" value="MITOCHONDRIAL DIVISION PROTEIN FSZA"/>
    <property type="match status" value="1"/>
</dbReference>
<keyword evidence="10" id="KW-1185">Reference proteome</keyword>
<evidence type="ECO:0000313" key="9">
    <source>
        <dbReference type="EMBL" id="UYW00650.1"/>
    </source>
</evidence>
<comment type="similarity">
    <text evidence="1 4 6">Belongs to the FtsZ family.</text>
</comment>
<evidence type="ECO:0000256" key="5">
    <source>
        <dbReference type="NCBIfam" id="TIGR00065"/>
    </source>
</evidence>
<keyword evidence="4 6" id="KW-0717">Septation</keyword>
<accession>A0ABY6LWE2</accession>
<evidence type="ECO:0000313" key="10">
    <source>
        <dbReference type="Proteomes" id="UP001163328"/>
    </source>
</evidence>
<dbReference type="NCBIfam" id="TIGR00065">
    <property type="entry name" value="ftsZ"/>
    <property type="match status" value="1"/>
</dbReference>
<dbReference type="PRINTS" id="PR00423">
    <property type="entry name" value="CELLDVISFTSZ"/>
</dbReference>
<dbReference type="Pfam" id="PF12327">
    <property type="entry name" value="FtsZ_C"/>
    <property type="match status" value="1"/>
</dbReference>
<dbReference type="PROSITE" id="PS01135">
    <property type="entry name" value="FTSZ_2"/>
    <property type="match status" value="1"/>
</dbReference>
<dbReference type="EMBL" id="CP081495">
    <property type="protein sequence ID" value="UYW00650.1"/>
    <property type="molecule type" value="Genomic_DNA"/>
</dbReference>
<dbReference type="InterPro" id="IPR008280">
    <property type="entry name" value="Tub_FtsZ_C"/>
</dbReference>
<feature type="binding site" evidence="4">
    <location>
        <begin position="118"/>
        <end position="120"/>
    </location>
    <ligand>
        <name>GTP</name>
        <dbReference type="ChEBI" id="CHEBI:37565"/>
    </ligand>
</feature>
<dbReference type="Gene3D" id="3.30.1330.20">
    <property type="entry name" value="Tubulin/FtsZ, C-terminal domain"/>
    <property type="match status" value="1"/>
</dbReference>
<feature type="domain" description="Tubulin/FtsZ GTPase" evidence="7">
    <location>
        <begin position="22"/>
        <end position="214"/>
    </location>
</feature>
<dbReference type="PANTHER" id="PTHR30314">
    <property type="entry name" value="CELL DIVISION PROTEIN FTSZ-RELATED"/>
    <property type="match status" value="1"/>
</dbReference>
<evidence type="ECO:0000259" key="8">
    <source>
        <dbReference type="SMART" id="SM00865"/>
    </source>
</evidence>
<proteinExistence type="inferred from homology"/>
<dbReference type="InterPro" id="IPR036525">
    <property type="entry name" value="Tubulin/FtsZ_GTPase_sf"/>
</dbReference>
<dbReference type="InterPro" id="IPR020805">
    <property type="entry name" value="Cell_div_FtsZ_CS"/>
</dbReference>
<evidence type="ECO:0000259" key="7">
    <source>
        <dbReference type="SMART" id="SM00864"/>
    </source>
</evidence>
<dbReference type="PROSITE" id="PS01134">
    <property type="entry name" value="FTSZ_1"/>
    <property type="match status" value="1"/>
</dbReference>
<keyword evidence="4 6" id="KW-0131">Cell cycle</keyword>
<protein>
    <recommendedName>
        <fullName evidence="4 5">Cell division protein FtsZ</fullName>
    </recommendedName>
</protein>
<feature type="binding site" evidence="4">
    <location>
        <position position="149"/>
    </location>
    <ligand>
        <name>GTP</name>
        <dbReference type="ChEBI" id="CHEBI:37565"/>
    </ligand>
</feature>
<dbReference type="GO" id="GO:0051301">
    <property type="term" value="P:cell division"/>
    <property type="evidence" value="ECO:0007669"/>
    <property type="project" value="UniProtKB-KW"/>
</dbReference>
<dbReference type="Pfam" id="PF00091">
    <property type="entry name" value="Tubulin"/>
    <property type="match status" value="1"/>
</dbReference>
<comment type="subunit">
    <text evidence="4">Homodimer. Polymerizes to form a dynamic ring structure in a strictly GTP-dependent manner. Interacts directly with several other division proteins.</text>
</comment>
<feature type="binding site" evidence="4">
    <location>
        <position position="196"/>
    </location>
    <ligand>
        <name>GTP</name>
        <dbReference type="ChEBI" id="CHEBI:37565"/>
    </ligand>
</feature>
<feature type="binding site" evidence="4">
    <location>
        <begin position="30"/>
        <end position="34"/>
    </location>
    <ligand>
        <name>GTP</name>
        <dbReference type="ChEBI" id="CHEBI:37565"/>
    </ligand>
</feature>